<organism evidence="5 6">
    <name type="scientific">Fervidobacterium thailandense</name>
    <dbReference type="NCBI Taxonomy" id="1008305"/>
    <lineage>
        <taxon>Bacteria</taxon>
        <taxon>Thermotogati</taxon>
        <taxon>Thermotogota</taxon>
        <taxon>Thermotogae</taxon>
        <taxon>Thermotogales</taxon>
        <taxon>Fervidobacteriaceae</taxon>
        <taxon>Fervidobacterium</taxon>
    </lineage>
</organism>
<dbReference type="EMBL" id="LWAF01000002">
    <property type="protein sequence ID" value="ODN31113.1"/>
    <property type="molecule type" value="Genomic_DNA"/>
</dbReference>
<keyword evidence="6" id="KW-1185">Reference proteome</keyword>
<feature type="domain" description="HTH lacI-type" evidence="4">
    <location>
        <begin position="13"/>
        <end position="67"/>
    </location>
</feature>
<dbReference type="Gene3D" id="3.40.50.2300">
    <property type="match status" value="2"/>
</dbReference>
<keyword evidence="3" id="KW-0804">Transcription</keyword>
<evidence type="ECO:0000256" key="1">
    <source>
        <dbReference type="ARBA" id="ARBA00023015"/>
    </source>
</evidence>
<dbReference type="Proteomes" id="UP000094570">
    <property type="component" value="Unassembled WGS sequence"/>
</dbReference>
<dbReference type="PROSITE" id="PS50932">
    <property type="entry name" value="HTH_LACI_2"/>
    <property type="match status" value="1"/>
</dbReference>
<dbReference type="OrthoDB" id="46155at2"/>
<dbReference type="GO" id="GO:0000976">
    <property type="term" value="F:transcription cis-regulatory region binding"/>
    <property type="evidence" value="ECO:0007669"/>
    <property type="project" value="TreeGrafter"/>
</dbReference>
<comment type="caution">
    <text evidence="5">The sequence shown here is derived from an EMBL/GenBank/DDBJ whole genome shotgun (WGS) entry which is preliminary data.</text>
</comment>
<evidence type="ECO:0000256" key="3">
    <source>
        <dbReference type="ARBA" id="ARBA00023163"/>
    </source>
</evidence>
<evidence type="ECO:0000256" key="2">
    <source>
        <dbReference type="ARBA" id="ARBA00023125"/>
    </source>
</evidence>
<evidence type="ECO:0000313" key="6">
    <source>
        <dbReference type="Proteomes" id="UP000094570"/>
    </source>
</evidence>
<dbReference type="InterPro" id="IPR046335">
    <property type="entry name" value="LacI/GalR-like_sensor"/>
</dbReference>
<dbReference type="Gene3D" id="1.10.260.40">
    <property type="entry name" value="lambda repressor-like DNA-binding domains"/>
    <property type="match status" value="1"/>
</dbReference>
<dbReference type="RefSeq" id="WP_069292537.1">
    <property type="nucleotide sequence ID" value="NZ_CP140110.1"/>
</dbReference>
<dbReference type="PANTHER" id="PTHR30146:SF109">
    <property type="entry name" value="HTH-TYPE TRANSCRIPTIONAL REGULATOR GALS"/>
    <property type="match status" value="1"/>
</dbReference>
<evidence type="ECO:0000313" key="5">
    <source>
        <dbReference type="EMBL" id="ODN31113.1"/>
    </source>
</evidence>
<dbReference type="SUPFAM" id="SSF53822">
    <property type="entry name" value="Periplasmic binding protein-like I"/>
    <property type="match status" value="1"/>
</dbReference>
<dbReference type="GO" id="GO:0003700">
    <property type="term" value="F:DNA-binding transcription factor activity"/>
    <property type="evidence" value="ECO:0007669"/>
    <property type="project" value="TreeGrafter"/>
</dbReference>
<dbReference type="PROSITE" id="PS00356">
    <property type="entry name" value="HTH_LACI_1"/>
    <property type="match status" value="1"/>
</dbReference>
<keyword evidence="1" id="KW-0805">Transcription regulation</keyword>
<keyword evidence="2" id="KW-0238">DNA-binding</keyword>
<reference evidence="6" key="1">
    <citation type="submission" date="2016-04" db="EMBL/GenBank/DDBJ databases">
        <title>The genome sequence project of a novel Fervidobacterium isolate from a hot spring in Thailand.</title>
        <authorList>
            <person name="Gonzalez J.M."/>
            <person name="Cuecas A."/>
            <person name="Kanoksilapatham W."/>
        </authorList>
    </citation>
    <scope>NUCLEOTIDE SEQUENCE [LARGE SCALE GENOMIC DNA]</scope>
    <source>
        <strain evidence="6">FC2004</strain>
    </source>
</reference>
<evidence type="ECO:0000259" key="4">
    <source>
        <dbReference type="PROSITE" id="PS50932"/>
    </source>
</evidence>
<dbReference type="CDD" id="cd01392">
    <property type="entry name" value="HTH_LacI"/>
    <property type="match status" value="1"/>
</dbReference>
<dbReference type="PANTHER" id="PTHR30146">
    <property type="entry name" value="LACI-RELATED TRANSCRIPTIONAL REPRESSOR"/>
    <property type="match status" value="1"/>
</dbReference>
<name>A0A1E3G5H9_9BACT</name>
<dbReference type="CDD" id="cd06267">
    <property type="entry name" value="PBP1_LacI_sugar_binding-like"/>
    <property type="match status" value="1"/>
</dbReference>
<protein>
    <submittedName>
        <fullName evidence="5">LacI family transcriptional regulator</fullName>
    </submittedName>
</protein>
<dbReference type="SMART" id="SM00354">
    <property type="entry name" value="HTH_LACI"/>
    <property type="match status" value="1"/>
</dbReference>
<dbReference type="InterPro" id="IPR000843">
    <property type="entry name" value="HTH_LacI"/>
</dbReference>
<gene>
    <name evidence="5" type="ORF">A4H02_02270</name>
</gene>
<dbReference type="STRING" id="1008305.A4H02_02270"/>
<dbReference type="InterPro" id="IPR028082">
    <property type="entry name" value="Peripla_BP_I"/>
</dbReference>
<sequence length="335" mass="37590">MGTVKGQNKKRRVTIKDVALYANVGVGTVSRVLNNSPHVTLETKQKVLAAIRELGYTPNPYARYLSVGTSNLVTVIIPEMKGDFYQMLLSGIDEVLVKHGYSSILYPLYNNRRYEALKKSSELLLSTDGIIVDAVSVDGVLKDLLNHNTPTVCVEQESEMFDSVMVDNYYGGVIVGDYFADLEMEIFVVTHRKSHELESTVFDERLEGFQASLEKKGRNIDKIYYVPLDWESAFEVARRIFSRHKRCAIFTTTDYLAVPIIEVARTVGLNVGKDVRVCGFDDLPIAQVLGITTIKQPIHEMGKIAAEMLIKRIKGKAKDKVAKVILKPELVIRET</sequence>
<dbReference type="InterPro" id="IPR010982">
    <property type="entry name" value="Lambda_DNA-bd_dom_sf"/>
</dbReference>
<dbReference type="Pfam" id="PF13377">
    <property type="entry name" value="Peripla_BP_3"/>
    <property type="match status" value="1"/>
</dbReference>
<accession>A0A1E3G5H9</accession>
<dbReference type="AlphaFoldDB" id="A0A1E3G5H9"/>
<dbReference type="SUPFAM" id="SSF47413">
    <property type="entry name" value="lambda repressor-like DNA-binding domains"/>
    <property type="match status" value="1"/>
</dbReference>
<dbReference type="Pfam" id="PF00356">
    <property type="entry name" value="LacI"/>
    <property type="match status" value="1"/>
</dbReference>
<proteinExistence type="predicted"/>